<dbReference type="EMBL" id="JAFBMS010000986">
    <property type="protein sequence ID" value="KAG9329706.1"/>
    <property type="molecule type" value="Genomic_DNA"/>
</dbReference>
<evidence type="ECO:0000313" key="3">
    <source>
        <dbReference type="Proteomes" id="UP000824540"/>
    </source>
</evidence>
<comment type="caution">
    <text evidence="2">The sequence shown here is derived from an EMBL/GenBank/DDBJ whole genome shotgun (WGS) entry which is preliminary data.</text>
</comment>
<dbReference type="Proteomes" id="UP000824540">
    <property type="component" value="Unassembled WGS sequence"/>
</dbReference>
<keyword evidence="3" id="KW-1185">Reference proteome</keyword>
<evidence type="ECO:0000256" key="1">
    <source>
        <dbReference type="SAM" id="MobiDB-lite"/>
    </source>
</evidence>
<reference evidence="2" key="1">
    <citation type="thesis" date="2021" institute="BYU ScholarsArchive" country="Provo, UT, USA">
        <title>Applications of and Algorithms for Genome Assembly and Genomic Analyses with an Emphasis on Marine Teleosts.</title>
        <authorList>
            <person name="Pickett B.D."/>
        </authorList>
    </citation>
    <scope>NUCLEOTIDE SEQUENCE</scope>
    <source>
        <strain evidence="2">HI-2016</strain>
    </source>
</reference>
<gene>
    <name evidence="2" type="ORF">JZ751_030016</name>
</gene>
<feature type="region of interest" description="Disordered" evidence="1">
    <location>
        <begin position="584"/>
        <end position="623"/>
    </location>
</feature>
<protein>
    <submittedName>
        <fullName evidence="2">Uncharacterized protein</fullName>
    </submittedName>
</protein>
<evidence type="ECO:0000313" key="2">
    <source>
        <dbReference type="EMBL" id="KAG9329706.1"/>
    </source>
</evidence>
<name>A0A8T2MQ67_9TELE</name>
<feature type="compositionally biased region" description="Basic residues" evidence="1">
    <location>
        <begin position="496"/>
        <end position="528"/>
    </location>
</feature>
<accession>A0A8T2MQ67</accession>
<dbReference type="AlphaFoldDB" id="A0A8T2MQ67"/>
<feature type="compositionally biased region" description="Basic and acidic residues" evidence="1">
    <location>
        <begin position="612"/>
        <end position="623"/>
    </location>
</feature>
<proteinExistence type="predicted"/>
<feature type="region of interest" description="Disordered" evidence="1">
    <location>
        <begin position="489"/>
        <end position="531"/>
    </location>
</feature>
<organism evidence="2 3">
    <name type="scientific">Albula glossodonta</name>
    <name type="common">roundjaw bonefish</name>
    <dbReference type="NCBI Taxonomy" id="121402"/>
    <lineage>
        <taxon>Eukaryota</taxon>
        <taxon>Metazoa</taxon>
        <taxon>Chordata</taxon>
        <taxon>Craniata</taxon>
        <taxon>Vertebrata</taxon>
        <taxon>Euteleostomi</taxon>
        <taxon>Actinopterygii</taxon>
        <taxon>Neopterygii</taxon>
        <taxon>Teleostei</taxon>
        <taxon>Albuliformes</taxon>
        <taxon>Albulidae</taxon>
        <taxon>Albula</taxon>
    </lineage>
</organism>
<sequence>MRTVTLANGTPAALCGKKACASLITINDRLCPTAASLAKKIPKFGDAVSQQRRQILGLRAESDERGRSHSEACPVKHVFELWVWRCERSLHAGGSCADCLDGTQQARWRDGLVALCHLWRGSRLSLWRRGPQGRQACPYRALTSWSLVAESRCVEPDLILLSMILQLIAGSSCQLWGTSPESPARFSLCLYSISVSTFLAGTVSPALYDWPPGPPYEGLAQSVSCSALRSQVPTERLTSVPVQTCAGTASHRHTEEEATNCRQRPNGPLHSVLADCAGFSPGQARTLGREKTGAQPHAAAAWTRLACKQCVAVQRGHRPLTSLISPNDLDSIGGSEVSDEGRDPYCAQVLRQRPLLCSGFEAETLTVLRQRPLLCSGFEAETLTVVRDPYCAQVLRQRPLLCSGFEAETLTVVLRQRPSLCSGFEAETLTVLRDPYCGQVLRQRPSLCSGFEAETLTVLGDPYCAQVLRQRPSLCSGFEAETLTVVSSTSRERSRVKSSPRVKSSRVKSSPRVKSSRVKSSPRVKSSSRPRPLPCCIRCAARLYSAVFCVALRTALQGLVVAPRAAVMARWGLKYAIVGESSALTNPKNTERGRESKREGERGAERTGGGTERSRESRGRERDRNGAELTVVRVCLLCLLEVVAFL</sequence>
<feature type="compositionally biased region" description="Basic and acidic residues" evidence="1">
    <location>
        <begin position="589"/>
        <end position="605"/>
    </location>
</feature>